<comment type="subcellular location">
    <subcellularLocation>
        <location evidence="1">Secreted</location>
    </subcellularLocation>
</comment>
<dbReference type="GO" id="GO:0008289">
    <property type="term" value="F:lipid binding"/>
    <property type="evidence" value="ECO:0007669"/>
    <property type="project" value="UniProtKB-KW"/>
</dbReference>
<dbReference type="PROSITE" id="PS51257">
    <property type="entry name" value="PROKAR_LIPOPROTEIN"/>
    <property type="match status" value="1"/>
</dbReference>
<keyword evidence="13" id="KW-1185">Reference proteome</keyword>
<dbReference type="InterPro" id="IPR022272">
    <property type="entry name" value="Lipocalin_CS"/>
</dbReference>
<evidence type="ECO:0000256" key="5">
    <source>
        <dbReference type="ARBA" id="ARBA00022525"/>
    </source>
</evidence>
<keyword evidence="4" id="KW-0813">Transport</keyword>
<evidence type="ECO:0000256" key="8">
    <source>
        <dbReference type="ARBA" id="ARBA00023157"/>
    </source>
</evidence>
<dbReference type="PANTHER" id="PTHR10612:SF34">
    <property type="entry name" value="APOLIPOPROTEIN D"/>
    <property type="match status" value="1"/>
</dbReference>
<dbReference type="GO" id="GO:0005576">
    <property type="term" value="C:extracellular region"/>
    <property type="evidence" value="ECO:0007669"/>
    <property type="project" value="UniProtKB-SubCell"/>
</dbReference>
<dbReference type="Proteomes" id="UP001519460">
    <property type="component" value="Unassembled WGS sequence"/>
</dbReference>
<dbReference type="GO" id="GO:0006950">
    <property type="term" value="P:response to stress"/>
    <property type="evidence" value="ECO:0007669"/>
    <property type="project" value="UniProtKB-ARBA"/>
</dbReference>
<evidence type="ECO:0000259" key="11">
    <source>
        <dbReference type="Pfam" id="PF08212"/>
    </source>
</evidence>
<keyword evidence="7" id="KW-0446">Lipid-binding</keyword>
<dbReference type="InterPro" id="IPR022271">
    <property type="entry name" value="Lipocalin_ApoD"/>
</dbReference>
<organism evidence="12 13">
    <name type="scientific">Batillaria attramentaria</name>
    <dbReference type="NCBI Taxonomy" id="370345"/>
    <lineage>
        <taxon>Eukaryota</taxon>
        <taxon>Metazoa</taxon>
        <taxon>Spiralia</taxon>
        <taxon>Lophotrochozoa</taxon>
        <taxon>Mollusca</taxon>
        <taxon>Gastropoda</taxon>
        <taxon>Caenogastropoda</taxon>
        <taxon>Sorbeoconcha</taxon>
        <taxon>Cerithioidea</taxon>
        <taxon>Batillariidae</taxon>
        <taxon>Batillaria</taxon>
    </lineage>
</organism>
<dbReference type="EMBL" id="JACVVK020000229">
    <property type="protein sequence ID" value="KAK7483324.1"/>
    <property type="molecule type" value="Genomic_DNA"/>
</dbReference>
<protein>
    <recommendedName>
        <fullName evidence="3">Apolipoprotein D</fullName>
    </recommendedName>
</protein>
<evidence type="ECO:0000313" key="12">
    <source>
        <dbReference type="EMBL" id="KAK7483324.1"/>
    </source>
</evidence>
<dbReference type="AlphaFoldDB" id="A0ABD0K8A8"/>
<name>A0ABD0K8A8_9CAEN</name>
<evidence type="ECO:0000256" key="10">
    <source>
        <dbReference type="PIRNR" id="PIRNR036893"/>
    </source>
</evidence>
<feature type="domain" description="Lipocalin/cytosolic fatty-acid binding" evidence="11">
    <location>
        <begin position="35"/>
        <end position="126"/>
    </location>
</feature>
<proteinExistence type="inferred from homology"/>
<keyword evidence="6 10" id="KW-0732">Signal</keyword>
<dbReference type="Pfam" id="PF08212">
    <property type="entry name" value="Lipocalin_2"/>
    <property type="match status" value="1"/>
</dbReference>
<evidence type="ECO:0000256" key="6">
    <source>
        <dbReference type="ARBA" id="ARBA00022729"/>
    </source>
</evidence>
<gene>
    <name evidence="12" type="ORF">BaRGS_00025491</name>
</gene>
<accession>A0ABD0K8A8</accession>
<dbReference type="CDD" id="cd19437">
    <property type="entry name" value="lipocalin_apoD-like"/>
    <property type="match status" value="1"/>
</dbReference>
<comment type="similarity">
    <text evidence="2 10">Belongs to the calycin superfamily. Lipocalin family.</text>
</comment>
<dbReference type="InterPro" id="IPR000566">
    <property type="entry name" value="Lipocln_cytosolic_FA-bd_dom"/>
</dbReference>
<dbReference type="PANTHER" id="PTHR10612">
    <property type="entry name" value="APOLIPOPROTEIN D"/>
    <property type="match status" value="1"/>
</dbReference>
<evidence type="ECO:0000256" key="2">
    <source>
        <dbReference type="ARBA" id="ARBA00006889"/>
    </source>
</evidence>
<feature type="signal peptide" evidence="10">
    <location>
        <begin position="1"/>
        <end position="17"/>
    </location>
</feature>
<evidence type="ECO:0000256" key="1">
    <source>
        <dbReference type="ARBA" id="ARBA00004613"/>
    </source>
</evidence>
<sequence length="168" mass="18684">MLKLVIFVSCVAAVVFAQSPSFGGCPTVPSQSTFNLTRYLGDWYEMYVFPTHFEKGSCTRAHYTVKDDGHIEVFNRGIENGTEVRAIGDAYCPDPAHPAELLVRFAAGTPYGNYWVIDTDYDSYTLIYSCESILGVAHIEFDHLMKELAGYGVDVSKFKESDQANCPP</sequence>
<dbReference type="InterPro" id="IPR012674">
    <property type="entry name" value="Calycin"/>
</dbReference>
<feature type="chain" id="PRO_5044536952" description="Apolipoprotein D" evidence="10">
    <location>
        <begin position="18"/>
        <end position="168"/>
    </location>
</feature>
<dbReference type="PROSITE" id="PS00213">
    <property type="entry name" value="LIPOCALIN"/>
    <property type="match status" value="1"/>
</dbReference>
<evidence type="ECO:0000256" key="4">
    <source>
        <dbReference type="ARBA" id="ARBA00022448"/>
    </source>
</evidence>
<dbReference type="FunFam" id="2.40.128.20:FF:000003">
    <property type="entry name" value="Apolipoprotein D"/>
    <property type="match status" value="1"/>
</dbReference>
<comment type="caution">
    <text evidence="12">The sequence shown here is derived from an EMBL/GenBank/DDBJ whole genome shotgun (WGS) entry which is preliminary data.</text>
</comment>
<evidence type="ECO:0000256" key="7">
    <source>
        <dbReference type="ARBA" id="ARBA00023121"/>
    </source>
</evidence>
<evidence type="ECO:0000313" key="13">
    <source>
        <dbReference type="Proteomes" id="UP001519460"/>
    </source>
</evidence>
<keyword evidence="5" id="KW-0964">Secreted</keyword>
<keyword evidence="9" id="KW-0325">Glycoprotein</keyword>
<evidence type="ECO:0000256" key="9">
    <source>
        <dbReference type="ARBA" id="ARBA00023180"/>
    </source>
</evidence>
<evidence type="ECO:0000256" key="3">
    <source>
        <dbReference type="ARBA" id="ARBA00019890"/>
    </source>
</evidence>
<keyword evidence="8" id="KW-1015">Disulfide bond</keyword>
<dbReference type="PIRSF" id="PIRSF036893">
    <property type="entry name" value="Lipocalin_ApoD"/>
    <property type="match status" value="1"/>
</dbReference>
<reference evidence="12 13" key="1">
    <citation type="journal article" date="2023" name="Sci. Data">
        <title>Genome assembly of the Korean intertidal mud-creeper Batillaria attramentaria.</title>
        <authorList>
            <person name="Patra A.K."/>
            <person name="Ho P.T."/>
            <person name="Jun S."/>
            <person name="Lee S.J."/>
            <person name="Kim Y."/>
            <person name="Won Y.J."/>
        </authorList>
    </citation>
    <scope>NUCLEOTIDE SEQUENCE [LARGE SCALE GENOMIC DNA]</scope>
    <source>
        <strain evidence="12">Wonlab-2016</strain>
    </source>
</reference>
<dbReference type="SUPFAM" id="SSF50814">
    <property type="entry name" value="Lipocalins"/>
    <property type="match status" value="1"/>
</dbReference>
<dbReference type="Gene3D" id="2.40.128.20">
    <property type="match status" value="1"/>
</dbReference>